<dbReference type="RefSeq" id="YP_002224951.1">
    <property type="nucleotide sequence ID" value="NC_011273.1"/>
</dbReference>
<dbReference type="ESTHER" id="9caud-b5lj44">
    <property type="family name" value="PE-PPE"/>
</dbReference>
<protein>
    <submittedName>
        <fullName evidence="3">PE-PPE like protein</fullName>
    </submittedName>
</protein>
<feature type="domain" description="PE-PPE" evidence="2">
    <location>
        <begin position="117"/>
        <end position="275"/>
    </location>
</feature>
<dbReference type="GeneID" id="6920737"/>
<organism evidence="3 4">
    <name type="scientific">Mycobacterium phage Myrna</name>
    <dbReference type="NCBI Taxonomy" id="546805"/>
    <lineage>
        <taxon>Viruses</taxon>
        <taxon>Duplodnaviria</taxon>
        <taxon>Heunggongvirae</taxon>
        <taxon>Uroviricota</taxon>
        <taxon>Caudoviricetes</taxon>
        <taxon>Ceeclamvirinae</taxon>
        <taxon>Myrnavirus</taxon>
        <taxon>Myrnavirus myrna</taxon>
    </lineage>
</organism>
<dbReference type="Proteomes" id="UP000001849">
    <property type="component" value="Segment"/>
</dbReference>
<dbReference type="EMBL" id="EU826466">
    <property type="protein sequence ID" value="ACH62041.1"/>
    <property type="molecule type" value="Genomic_DNA"/>
</dbReference>
<evidence type="ECO:0000259" key="2">
    <source>
        <dbReference type="Pfam" id="PF08237"/>
    </source>
</evidence>
<evidence type="ECO:0000313" key="4">
    <source>
        <dbReference type="Proteomes" id="UP000001849"/>
    </source>
</evidence>
<evidence type="ECO:0000256" key="1">
    <source>
        <dbReference type="SAM" id="MobiDB-lite"/>
    </source>
</evidence>
<reference evidence="3 4" key="1">
    <citation type="submission" date="2008-06" db="EMBL/GenBank/DDBJ databases">
        <authorList>
            <person name="Smith A.L."/>
            <person name="Paladin E.C."/>
            <person name="Jacobs-Sera D."/>
            <person name="Hendirx R.W."/>
            <person name="Hatfull G.F."/>
        </authorList>
    </citation>
    <scope>NUCLEOTIDE SEQUENCE [LARGE SCALE GENOMIC DNA]</scope>
</reference>
<dbReference type="Pfam" id="PF08237">
    <property type="entry name" value="PE-PPE"/>
    <property type="match status" value="1"/>
</dbReference>
<feature type="compositionally biased region" description="Basic and acidic residues" evidence="1">
    <location>
        <begin position="320"/>
        <end position="329"/>
    </location>
</feature>
<gene>
    <name evidence="3" type="primary">33</name>
    <name evidence="3" type="ORF">MYRNA_33</name>
</gene>
<dbReference type="InterPro" id="IPR013228">
    <property type="entry name" value="PE-PPE_C"/>
</dbReference>
<evidence type="ECO:0000313" key="3">
    <source>
        <dbReference type="EMBL" id="ACH62041.1"/>
    </source>
</evidence>
<keyword evidence="4" id="KW-1185">Reference proteome</keyword>
<feature type="region of interest" description="Disordered" evidence="1">
    <location>
        <begin position="272"/>
        <end position="339"/>
    </location>
</feature>
<name>B5LJ44_9CAUD</name>
<accession>B5LJ44</accession>
<sequence>MNRIIPTALAAAALATSVPIGIGVAEAARTVYIAGTREITADREVTVSEYEKITGSRYDSPQDQDFIVQYNRELAPFIGTTFLDRSVAGGVKATPVLQDGDRQVCVSQGCLVAAGAANQNPVALAAHFDQYGDPTNRDGGLVTKLPFIPTVPRTPAAPLPENSTRTTWSIEREIIADAPDVPVWQNPLAWAESVASGIENHSKYSQAYLDEQVAAGKVVEVADDDNNPNDKHYLVKRDQLSITRPVRDLEYGLTRQNRGTDALDDALRPIINKGWKGDRTGTLVTSGPKPQKDEEAKDDNDTTSAQRRNGASEGASGVSRDQKDDRPSDSDSGSGAGQD</sequence>
<dbReference type="KEGG" id="vg:6920737"/>
<proteinExistence type="predicted"/>